<evidence type="ECO:0000313" key="7">
    <source>
        <dbReference type="Proteomes" id="UP001595923"/>
    </source>
</evidence>
<proteinExistence type="predicted"/>
<keyword evidence="1" id="KW-0813">Transport</keyword>
<evidence type="ECO:0000256" key="3">
    <source>
        <dbReference type="ARBA" id="ARBA00022840"/>
    </source>
</evidence>
<feature type="domain" description="ABC transporter" evidence="5">
    <location>
        <begin position="20"/>
        <end position="252"/>
    </location>
</feature>
<sequence>MGIGDPADGGAEADGGGPLLRLEGVAIGYRRPGGYVPAVEGADFEVQRGETTMLLGPSGCGKSTLLKAVAGFLRPDAGRITFNGRADLTPGPDRAVVFQELDQLFPWRTVLGNVAYALRATGTPRAEARERAREHVELMGLGHALDRYPHQLSGGMKQRVAIARAFALSPLMLLMDEPFGSLDAQTRDRLQRELSERARRTDVTILFVTHSIDEAVLLGDRVVVLGGRPSRVRDIVGVTGVERPDSEEFIEARRRLRALLAADDAAGPHHAPDDAEEPRHAAVD</sequence>
<evidence type="ECO:0000256" key="4">
    <source>
        <dbReference type="SAM" id="MobiDB-lite"/>
    </source>
</evidence>
<evidence type="ECO:0000256" key="2">
    <source>
        <dbReference type="ARBA" id="ARBA00022741"/>
    </source>
</evidence>
<dbReference type="PROSITE" id="PS00211">
    <property type="entry name" value="ABC_TRANSPORTER_1"/>
    <property type="match status" value="1"/>
</dbReference>
<dbReference type="Pfam" id="PF00005">
    <property type="entry name" value="ABC_tran"/>
    <property type="match status" value="1"/>
</dbReference>
<gene>
    <name evidence="6" type="ORF">ACFO4E_18730</name>
</gene>
<keyword evidence="2" id="KW-0547">Nucleotide-binding</keyword>
<dbReference type="PANTHER" id="PTHR42788:SF10">
    <property type="entry name" value="ABC TRANSPORTER ATP-BINDING PROTEIN"/>
    <property type="match status" value="1"/>
</dbReference>
<organism evidence="6 7">
    <name type="scientific">Nocardiopsis mangrovi</name>
    <dbReference type="NCBI Taxonomy" id="1179818"/>
    <lineage>
        <taxon>Bacteria</taxon>
        <taxon>Bacillati</taxon>
        <taxon>Actinomycetota</taxon>
        <taxon>Actinomycetes</taxon>
        <taxon>Streptosporangiales</taxon>
        <taxon>Nocardiopsidaceae</taxon>
        <taxon>Nocardiopsis</taxon>
    </lineage>
</organism>
<dbReference type="SMART" id="SM00382">
    <property type="entry name" value="AAA"/>
    <property type="match status" value="1"/>
</dbReference>
<keyword evidence="7" id="KW-1185">Reference proteome</keyword>
<dbReference type="InterPro" id="IPR027417">
    <property type="entry name" value="P-loop_NTPase"/>
</dbReference>
<dbReference type="InterPro" id="IPR003439">
    <property type="entry name" value="ABC_transporter-like_ATP-bd"/>
</dbReference>
<dbReference type="PROSITE" id="PS50893">
    <property type="entry name" value="ABC_TRANSPORTER_2"/>
    <property type="match status" value="1"/>
</dbReference>
<name>A0ABV9DYK0_9ACTN</name>
<dbReference type="Gene3D" id="3.40.50.300">
    <property type="entry name" value="P-loop containing nucleotide triphosphate hydrolases"/>
    <property type="match status" value="1"/>
</dbReference>
<dbReference type="InterPro" id="IPR017871">
    <property type="entry name" value="ABC_transporter-like_CS"/>
</dbReference>
<feature type="compositionally biased region" description="Basic and acidic residues" evidence="4">
    <location>
        <begin position="266"/>
        <end position="284"/>
    </location>
</feature>
<evidence type="ECO:0000259" key="5">
    <source>
        <dbReference type="PROSITE" id="PS50893"/>
    </source>
</evidence>
<comment type="caution">
    <text evidence="6">The sequence shown here is derived from an EMBL/GenBank/DDBJ whole genome shotgun (WGS) entry which is preliminary data.</text>
</comment>
<dbReference type="CDD" id="cd03293">
    <property type="entry name" value="ABC_NrtD_SsuB_transporters"/>
    <property type="match status" value="1"/>
</dbReference>
<dbReference type="InterPro" id="IPR050166">
    <property type="entry name" value="ABC_transporter_ATP-bind"/>
</dbReference>
<evidence type="ECO:0000256" key="1">
    <source>
        <dbReference type="ARBA" id="ARBA00022448"/>
    </source>
</evidence>
<dbReference type="Proteomes" id="UP001595923">
    <property type="component" value="Unassembled WGS sequence"/>
</dbReference>
<feature type="region of interest" description="Disordered" evidence="4">
    <location>
        <begin position="263"/>
        <end position="284"/>
    </location>
</feature>
<reference evidence="7" key="1">
    <citation type="journal article" date="2019" name="Int. J. Syst. Evol. Microbiol.">
        <title>The Global Catalogue of Microorganisms (GCM) 10K type strain sequencing project: providing services to taxonomists for standard genome sequencing and annotation.</title>
        <authorList>
            <consortium name="The Broad Institute Genomics Platform"/>
            <consortium name="The Broad Institute Genome Sequencing Center for Infectious Disease"/>
            <person name="Wu L."/>
            <person name="Ma J."/>
        </authorList>
    </citation>
    <scope>NUCLEOTIDE SEQUENCE [LARGE SCALE GENOMIC DNA]</scope>
    <source>
        <strain evidence="7">XZYJ18</strain>
    </source>
</reference>
<dbReference type="PANTHER" id="PTHR42788">
    <property type="entry name" value="TAURINE IMPORT ATP-BINDING PROTEIN-RELATED"/>
    <property type="match status" value="1"/>
</dbReference>
<dbReference type="RefSeq" id="WP_378576566.1">
    <property type="nucleotide sequence ID" value="NZ_JBHSFQ010000019.1"/>
</dbReference>
<accession>A0ABV9DYK0</accession>
<protein>
    <submittedName>
        <fullName evidence="6">ABC transporter ATP-binding protein</fullName>
    </submittedName>
</protein>
<dbReference type="GO" id="GO:0005524">
    <property type="term" value="F:ATP binding"/>
    <property type="evidence" value="ECO:0007669"/>
    <property type="project" value="UniProtKB-KW"/>
</dbReference>
<dbReference type="InterPro" id="IPR003593">
    <property type="entry name" value="AAA+_ATPase"/>
</dbReference>
<keyword evidence="3 6" id="KW-0067">ATP-binding</keyword>
<dbReference type="SUPFAM" id="SSF52540">
    <property type="entry name" value="P-loop containing nucleoside triphosphate hydrolases"/>
    <property type="match status" value="1"/>
</dbReference>
<evidence type="ECO:0000313" key="6">
    <source>
        <dbReference type="EMBL" id="MFC4563900.1"/>
    </source>
</evidence>
<dbReference type="EMBL" id="JBHSFQ010000019">
    <property type="protein sequence ID" value="MFC4563900.1"/>
    <property type="molecule type" value="Genomic_DNA"/>
</dbReference>